<evidence type="ECO:0000313" key="2">
    <source>
        <dbReference type="EMBL" id="KAI0491781.1"/>
    </source>
</evidence>
<accession>A0A8T3A791</accession>
<keyword evidence="1" id="KW-0472">Membrane</keyword>
<keyword evidence="1" id="KW-1133">Transmembrane helix</keyword>
<name>A0A8T3A791_DENNO</name>
<sequence length="123" mass="13410">MTVLCRQLEGVKGRRFSAAPEISGREENCEGFSALLWGQRESHFGSPLSGGDLDDSPCIVSFGVGFVEMAQLILLTPLGTLGLDWRFDYAQSSRISVYIRYGVGIACAYCCIAGTRFLWAMAS</sequence>
<organism evidence="2 3">
    <name type="scientific">Dendrobium nobile</name>
    <name type="common">Orchid</name>
    <dbReference type="NCBI Taxonomy" id="94219"/>
    <lineage>
        <taxon>Eukaryota</taxon>
        <taxon>Viridiplantae</taxon>
        <taxon>Streptophyta</taxon>
        <taxon>Embryophyta</taxon>
        <taxon>Tracheophyta</taxon>
        <taxon>Spermatophyta</taxon>
        <taxon>Magnoliopsida</taxon>
        <taxon>Liliopsida</taxon>
        <taxon>Asparagales</taxon>
        <taxon>Orchidaceae</taxon>
        <taxon>Epidendroideae</taxon>
        <taxon>Malaxideae</taxon>
        <taxon>Dendrobiinae</taxon>
        <taxon>Dendrobium</taxon>
    </lineage>
</organism>
<dbReference type="Proteomes" id="UP000829196">
    <property type="component" value="Unassembled WGS sequence"/>
</dbReference>
<feature type="transmembrane region" description="Helical" evidence="1">
    <location>
        <begin position="97"/>
        <end position="119"/>
    </location>
</feature>
<keyword evidence="1" id="KW-0812">Transmembrane</keyword>
<proteinExistence type="predicted"/>
<dbReference type="EMBL" id="JAGYWB010000018">
    <property type="protein sequence ID" value="KAI0491781.1"/>
    <property type="molecule type" value="Genomic_DNA"/>
</dbReference>
<gene>
    <name evidence="2" type="ORF">KFK09_026041</name>
</gene>
<evidence type="ECO:0000256" key="1">
    <source>
        <dbReference type="SAM" id="Phobius"/>
    </source>
</evidence>
<keyword evidence="3" id="KW-1185">Reference proteome</keyword>
<dbReference type="AlphaFoldDB" id="A0A8T3A791"/>
<comment type="caution">
    <text evidence="2">The sequence shown here is derived from an EMBL/GenBank/DDBJ whole genome shotgun (WGS) entry which is preliminary data.</text>
</comment>
<protein>
    <submittedName>
        <fullName evidence="2">Uncharacterized protein</fullName>
    </submittedName>
</protein>
<reference evidence="2" key="1">
    <citation type="journal article" date="2022" name="Front. Genet.">
        <title>Chromosome-Scale Assembly of the Dendrobium nobile Genome Provides Insights Into the Molecular Mechanism of the Biosynthesis of the Medicinal Active Ingredient of Dendrobium.</title>
        <authorList>
            <person name="Xu Q."/>
            <person name="Niu S.-C."/>
            <person name="Li K.-L."/>
            <person name="Zheng P.-J."/>
            <person name="Zhang X.-J."/>
            <person name="Jia Y."/>
            <person name="Liu Y."/>
            <person name="Niu Y.-X."/>
            <person name="Yu L.-H."/>
            <person name="Chen D.-F."/>
            <person name="Zhang G.-Q."/>
        </authorList>
    </citation>
    <scope>NUCLEOTIDE SEQUENCE</scope>
    <source>
        <tissue evidence="2">Leaf</tissue>
    </source>
</reference>
<evidence type="ECO:0000313" key="3">
    <source>
        <dbReference type="Proteomes" id="UP000829196"/>
    </source>
</evidence>